<dbReference type="Proteomes" id="UP000829685">
    <property type="component" value="Unassembled WGS sequence"/>
</dbReference>
<proteinExistence type="predicted"/>
<comment type="caution">
    <text evidence="3">The sequence shown here is derived from an EMBL/GenBank/DDBJ whole genome shotgun (WGS) entry which is preliminary data.</text>
</comment>
<sequence length="999" mass="113039">MAGHNTYLTYKRETAELLYWVIQASNSIIQKTGAEDEDGLSLLNTSGKTTVYGLVSMAKLIAEHIGRQTVPPIVYRLFKSVIKAREEAHEAFKQLAAENSDPEVKKNNASHKHFIDALKEAFKALGGESETAKREADAGSLHEAQAAETNIILLANKFASLNLGTVNDEAQDDAEAASDASDGPAAAQRPQKKYSGKGKKGKRGKKPKQKQKKPVANEPPLVGVPIESYRIIEDKEGIMTDYLMATYALAREWIDLRGFMQKTWRQVAYDGLNAAVAGTLSNVAVSMLKRSELAMHLDFPGHDSFHTIMNTITRGDVEKIQGNFKLRLIKFYKAQAQTRVEEAALDVKEQLMIHTYNDLLDFVADYQKTRSGKPTKSMLAEIQNWDPTFNLQQATPEQRLKWRRSYTINWLYDLVNLFSSVVVQRNTLKGQNWALEKVDWSEDGPWSVHRRLFGLNEFAGWVTSLATQKQGTDVRNKVQPHSVFQLQCIVDSLMVSRGFSTSTFRGHVMRPPAHQFRPRRDVDLFLDRENERGGSGFLQAVDILEQLFERDAQMHGNPKRHTKHMEVLKIAQQDFIDWLGESKYGYVLKSISPSQFSNSNANGLWEYSPFLCGLGLMEGLEISYLFGMMIWDRIPEPFLLIHLHNMLVQRGYIAQPVGLYASLQSLFTDAFFIDGKVPTSNFLEALVAKVDAYNTARARATQQAARRSNAQASDVHGMLDVNANKFFKTPTTLVSYRKADWNYERVADSDIKPISMLAMLRVAQTELVVDPETGKLRPAETELTSRMRAAKLSEEILAGMSSMVRRMNNKNHEDPAMMARFAAMAEPGYMTESGGLRELSKKLKTGGQAGSESKVQHEELDLDGVDVLEFLKWDIHADVCGREPLSSLNFVWVTARFFIQFMQMEDELRKLRNPTYVRAYEVDPTLMREKRLSLAVGALRGGDEQCLRIMAEQFQNPRAGFMDHIYWKDLETELKTDKEIPRKEDDEFNDQVDTACSVM</sequence>
<reference evidence="3" key="1">
    <citation type="submission" date="2021-03" db="EMBL/GenBank/DDBJ databases">
        <title>Revisited historic fungal species revealed as producer of novel bioactive compounds through whole genome sequencing and comparative genomics.</title>
        <authorList>
            <person name="Vignolle G.A."/>
            <person name="Hochenegger N."/>
            <person name="Mach R.L."/>
            <person name="Mach-Aigner A.R."/>
            <person name="Javad Rahimi M."/>
            <person name="Salim K.A."/>
            <person name="Chan C.M."/>
            <person name="Lim L.B.L."/>
            <person name="Cai F."/>
            <person name="Druzhinina I.S."/>
            <person name="U'Ren J.M."/>
            <person name="Derntl C."/>
        </authorList>
    </citation>
    <scope>NUCLEOTIDE SEQUENCE</scope>
    <source>
        <strain evidence="3">TUCIM 5799</strain>
    </source>
</reference>
<dbReference type="PIRSF" id="PIRSF028035">
    <property type="entry name" value="UCP028035"/>
    <property type="match status" value="1"/>
</dbReference>
<keyword evidence="4" id="KW-1185">Reference proteome</keyword>
<evidence type="ECO:0000313" key="4">
    <source>
        <dbReference type="Proteomes" id="UP000829685"/>
    </source>
</evidence>
<dbReference type="InterPro" id="IPR016864">
    <property type="entry name" value="UCP028035"/>
</dbReference>
<organism evidence="3 4">
    <name type="scientific">Neoarthrinium moseri</name>
    <dbReference type="NCBI Taxonomy" id="1658444"/>
    <lineage>
        <taxon>Eukaryota</taxon>
        <taxon>Fungi</taxon>
        <taxon>Dikarya</taxon>
        <taxon>Ascomycota</taxon>
        <taxon>Pezizomycotina</taxon>
        <taxon>Sordariomycetes</taxon>
        <taxon>Xylariomycetidae</taxon>
        <taxon>Amphisphaeriales</taxon>
        <taxon>Apiosporaceae</taxon>
        <taxon>Neoarthrinium</taxon>
    </lineage>
</organism>
<dbReference type="AlphaFoldDB" id="A0A9P9WJV0"/>
<evidence type="ECO:0000256" key="1">
    <source>
        <dbReference type="SAM" id="MobiDB-lite"/>
    </source>
</evidence>
<dbReference type="PANTHER" id="PTHR38795:SF1">
    <property type="entry name" value="DUF6604 DOMAIN-CONTAINING PROTEIN"/>
    <property type="match status" value="1"/>
</dbReference>
<evidence type="ECO:0000259" key="2">
    <source>
        <dbReference type="Pfam" id="PF20253"/>
    </source>
</evidence>
<gene>
    <name evidence="3" type="ORF">JX265_007564</name>
</gene>
<dbReference type="EMBL" id="JAFIMR010000019">
    <property type="protein sequence ID" value="KAI1866988.1"/>
    <property type="molecule type" value="Genomic_DNA"/>
</dbReference>
<dbReference type="Pfam" id="PF20253">
    <property type="entry name" value="DUF6604"/>
    <property type="match status" value="1"/>
</dbReference>
<name>A0A9P9WJV0_9PEZI</name>
<dbReference type="InterPro" id="IPR046539">
    <property type="entry name" value="DUF6604"/>
</dbReference>
<accession>A0A9P9WJV0</accession>
<feature type="region of interest" description="Disordered" evidence="1">
    <location>
        <begin position="172"/>
        <end position="219"/>
    </location>
</feature>
<feature type="compositionally biased region" description="Basic residues" evidence="1">
    <location>
        <begin position="190"/>
        <end position="213"/>
    </location>
</feature>
<feature type="compositionally biased region" description="Low complexity" evidence="1">
    <location>
        <begin position="177"/>
        <end position="188"/>
    </location>
</feature>
<feature type="domain" description="DUF6604" evidence="2">
    <location>
        <begin position="9"/>
        <end position="294"/>
    </location>
</feature>
<evidence type="ECO:0000313" key="3">
    <source>
        <dbReference type="EMBL" id="KAI1866988.1"/>
    </source>
</evidence>
<protein>
    <recommendedName>
        <fullName evidence="2">DUF6604 domain-containing protein</fullName>
    </recommendedName>
</protein>
<dbReference type="PANTHER" id="PTHR38795">
    <property type="entry name" value="DUF6604 DOMAIN-CONTAINING PROTEIN"/>
    <property type="match status" value="1"/>
</dbReference>